<dbReference type="WBParaSite" id="PS1159_v2.g20769.t1">
    <property type="protein sequence ID" value="PS1159_v2.g20769.t1"/>
    <property type="gene ID" value="PS1159_v2.g20769"/>
</dbReference>
<evidence type="ECO:0000313" key="2">
    <source>
        <dbReference type="WBParaSite" id="PS1159_v2.g20769.t1"/>
    </source>
</evidence>
<proteinExistence type="predicted"/>
<reference evidence="2" key="1">
    <citation type="submission" date="2022-11" db="UniProtKB">
        <authorList>
            <consortium name="WormBaseParasite"/>
        </authorList>
    </citation>
    <scope>IDENTIFICATION</scope>
</reference>
<organism evidence="1 2">
    <name type="scientific">Panagrolaimus sp. PS1159</name>
    <dbReference type="NCBI Taxonomy" id="55785"/>
    <lineage>
        <taxon>Eukaryota</taxon>
        <taxon>Metazoa</taxon>
        <taxon>Ecdysozoa</taxon>
        <taxon>Nematoda</taxon>
        <taxon>Chromadorea</taxon>
        <taxon>Rhabditida</taxon>
        <taxon>Tylenchina</taxon>
        <taxon>Panagrolaimomorpha</taxon>
        <taxon>Panagrolaimoidea</taxon>
        <taxon>Panagrolaimidae</taxon>
        <taxon>Panagrolaimus</taxon>
    </lineage>
</organism>
<sequence length="123" mass="14792">MVFPNRSQFYSTYRHQVFAFQDSIMHYLAKYPKSAKLYQKLVQSCKYFFLMNPILILSELRYTNAGWEAMTEDGWKRLDINNILSKCWITEGLYGYTWHNNHLVSSLIPNIYKCDAKRFYLHN</sequence>
<dbReference type="Proteomes" id="UP000887580">
    <property type="component" value="Unplaced"/>
</dbReference>
<evidence type="ECO:0000313" key="1">
    <source>
        <dbReference type="Proteomes" id="UP000887580"/>
    </source>
</evidence>
<accession>A0AC35FVQ7</accession>
<protein>
    <submittedName>
        <fullName evidence="2">Maturase K</fullName>
    </submittedName>
</protein>
<name>A0AC35FVQ7_9BILA</name>